<keyword evidence="4" id="KW-1185">Reference proteome</keyword>
<dbReference type="CDD" id="cd22265">
    <property type="entry name" value="UDM1_RNF168"/>
    <property type="match status" value="1"/>
</dbReference>
<dbReference type="RefSeq" id="WP_261500085.1">
    <property type="nucleotide sequence ID" value="NZ_JAODYH010000004.1"/>
</dbReference>
<name>A0ABT2PNV4_9BURK</name>
<reference evidence="3 4" key="1">
    <citation type="submission" date="2022-09" db="EMBL/GenBank/DDBJ databases">
        <title>Draft genome of isolate Be4.</title>
        <authorList>
            <person name="Sanchez-Castro I."/>
            <person name="Martinez-Rodriguez P."/>
            <person name="Descostes M."/>
            <person name="Merroun M."/>
        </authorList>
    </citation>
    <scope>NUCLEOTIDE SEQUENCE [LARGE SCALE GENOMIC DNA]</scope>
    <source>
        <strain evidence="3 4">Be4</strain>
    </source>
</reference>
<evidence type="ECO:0000256" key="1">
    <source>
        <dbReference type="SAM" id="Coils"/>
    </source>
</evidence>
<accession>A0ABT2PNV4</accession>
<keyword evidence="2" id="KW-1133">Transmembrane helix</keyword>
<keyword evidence="2" id="KW-0472">Membrane</keyword>
<gene>
    <name evidence="3" type="ORF">N0K08_09820</name>
</gene>
<proteinExistence type="predicted"/>
<protein>
    <submittedName>
        <fullName evidence="3">Uncharacterized protein</fullName>
    </submittedName>
</protein>
<feature type="transmembrane region" description="Helical" evidence="2">
    <location>
        <begin position="72"/>
        <end position="96"/>
    </location>
</feature>
<feature type="coiled-coil region" evidence="1">
    <location>
        <begin position="261"/>
        <end position="302"/>
    </location>
</feature>
<evidence type="ECO:0000313" key="4">
    <source>
        <dbReference type="Proteomes" id="UP001525968"/>
    </source>
</evidence>
<feature type="transmembrane region" description="Helical" evidence="2">
    <location>
        <begin position="305"/>
        <end position="324"/>
    </location>
</feature>
<comment type="caution">
    <text evidence="3">The sequence shown here is derived from an EMBL/GenBank/DDBJ whole genome shotgun (WGS) entry which is preliminary data.</text>
</comment>
<sequence>MTTSTYVSPESTPPRAPPSAALLDQNAVSWAAIFAGALTAAVMSLLLFILGIGLGLSSISVWSGQGAEGSTIGWAAVSWFAFTQLTSAGMGGYIAGRLRTRWEGVHSDEVYFRDTAHGFLAWSFATLLMVALMGSVAGSAIVGSVKAAGAVASGATSLGAAAIGATGTAAASAVSGIAGAHAPSSDGLGYWVNSLFRSGSPPLKSDGQQMASSARSTADVAQEVTGIFAHALQAGKLSDDDAHHIAQLIAQRTDLSTEQAQEKVQKTFAQVQQSMEQAKQKLKETEEQAKQATETARKATAYSMLWFFVALLIGAFVASLSATWGGRQRDAR</sequence>
<evidence type="ECO:0000256" key="2">
    <source>
        <dbReference type="SAM" id="Phobius"/>
    </source>
</evidence>
<organism evidence="3 4">
    <name type="scientific">Acidovorax bellezanensis</name>
    <dbReference type="NCBI Taxonomy" id="2976702"/>
    <lineage>
        <taxon>Bacteria</taxon>
        <taxon>Pseudomonadati</taxon>
        <taxon>Pseudomonadota</taxon>
        <taxon>Betaproteobacteria</taxon>
        <taxon>Burkholderiales</taxon>
        <taxon>Comamonadaceae</taxon>
        <taxon>Acidovorax</taxon>
    </lineage>
</organism>
<feature type="transmembrane region" description="Helical" evidence="2">
    <location>
        <begin position="27"/>
        <end position="52"/>
    </location>
</feature>
<evidence type="ECO:0000313" key="3">
    <source>
        <dbReference type="EMBL" id="MCT9810932.1"/>
    </source>
</evidence>
<dbReference type="Proteomes" id="UP001525968">
    <property type="component" value="Unassembled WGS sequence"/>
</dbReference>
<keyword evidence="2" id="KW-0812">Transmembrane</keyword>
<dbReference type="EMBL" id="JAODYH010000004">
    <property type="protein sequence ID" value="MCT9810932.1"/>
    <property type="molecule type" value="Genomic_DNA"/>
</dbReference>
<feature type="transmembrane region" description="Helical" evidence="2">
    <location>
        <begin position="116"/>
        <end position="137"/>
    </location>
</feature>
<keyword evidence="1" id="KW-0175">Coiled coil</keyword>